<dbReference type="Proteomes" id="UP000823635">
    <property type="component" value="Unassembled WGS sequence"/>
</dbReference>
<evidence type="ECO:0000256" key="3">
    <source>
        <dbReference type="ARBA" id="ARBA00022449"/>
    </source>
</evidence>
<gene>
    <name evidence="12" type="ORF">IAC68_07210</name>
</gene>
<evidence type="ECO:0000256" key="1">
    <source>
        <dbReference type="ARBA" id="ARBA00004651"/>
    </source>
</evidence>
<dbReference type="Pfam" id="PF02080">
    <property type="entry name" value="TrkA_C"/>
    <property type="match status" value="1"/>
</dbReference>
<dbReference type="InterPro" id="IPR006037">
    <property type="entry name" value="RCK_C"/>
</dbReference>
<feature type="domain" description="RCK C-terminal" evidence="11">
    <location>
        <begin position="410"/>
        <end position="483"/>
    </location>
</feature>
<keyword evidence="4" id="KW-1003">Cell membrane</keyword>
<evidence type="ECO:0000256" key="7">
    <source>
        <dbReference type="ARBA" id="ARBA00022989"/>
    </source>
</evidence>
<dbReference type="GO" id="GO:0008324">
    <property type="term" value="F:monoatomic cation transmembrane transporter activity"/>
    <property type="evidence" value="ECO:0007669"/>
    <property type="project" value="InterPro"/>
</dbReference>
<dbReference type="GO" id="GO:1902600">
    <property type="term" value="P:proton transmembrane transport"/>
    <property type="evidence" value="ECO:0007669"/>
    <property type="project" value="InterPro"/>
</dbReference>
<evidence type="ECO:0000259" key="11">
    <source>
        <dbReference type="PROSITE" id="PS51202"/>
    </source>
</evidence>
<comment type="subcellular location">
    <subcellularLocation>
        <location evidence="1">Cell membrane</location>
        <topology evidence="1">Multi-pass membrane protein</topology>
    </subcellularLocation>
</comment>
<keyword evidence="6 10" id="KW-0812">Transmembrane</keyword>
<evidence type="ECO:0000256" key="9">
    <source>
        <dbReference type="ARBA" id="ARBA00023136"/>
    </source>
</evidence>
<feature type="transmembrane region" description="Helical" evidence="10">
    <location>
        <begin position="232"/>
        <end position="256"/>
    </location>
</feature>
<protein>
    <submittedName>
        <fullName evidence="12">Potassium/proton antiporter</fullName>
    </submittedName>
</protein>
<keyword evidence="7 10" id="KW-1133">Transmembrane helix</keyword>
<reference evidence="12" key="1">
    <citation type="submission" date="2020-10" db="EMBL/GenBank/DDBJ databases">
        <authorList>
            <person name="Gilroy R."/>
        </authorList>
    </citation>
    <scope>NUCLEOTIDE SEQUENCE</scope>
    <source>
        <strain evidence="12">15467</strain>
    </source>
</reference>
<dbReference type="InterPro" id="IPR038770">
    <property type="entry name" value="Na+/solute_symporter_sf"/>
</dbReference>
<name>A0A9D9DL05_9BACT</name>
<keyword evidence="2" id="KW-0813">Transport</keyword>
<dbReference type="Pfam" id="PF00999">
    <property type="entry name" value="Na_H_Exchanger"/>
    <property type="match status" value="1"/>
</dbReference>
<dbReference type="SUPFAM" id="SSF116726">
    <property type="entry name" value="TrkA C-terminal domain-like"/>
    <property type="match status" value="1"/>
</dbReference>
<dbReference type="GO" id="GO:0006813">
    <property type="term" value="P:potassium ion transport"/>
    <property type="evidence" value="ECO:0007669"/>
    <property type="project" value="UniProtKB-KW"/>
</dbReference>
<evidence type="ECO:0000313" key="12">
    <source>
        <dbReference type="EMBL" id="MBO8429699.1"/>
    </source>
</evidence>
<evidence type="ECO:0000256" key="5">
    <source>
        <dbReference type="ARBA" id="ARBA00022538"/>
    </source>
</evidence>
<feature type="transmembrane region" description="Helical" evidence="10">
    <location>
        <begin position="193"/>
        <end position="212"/>
    </location>
</feature>
<accession>A0A9D9DL05</accession>
<feature type="transmembrane region" description="Helical" evidence="10">
    <location>
        <begin position="32"/>
        <end position="49"/>
    </location>
</feature>
<keyword evidence="9 10" id="KW-0472">Membrane</keyword>
<feature type="transmembrane region" description="Helical" evidence="10">
    <location>
        <begin position="88"/>
        <end position="110"/>
    </location>
</feature>
<dbReference type="GO" id="GO:0005886">
    <property type="term" value="C:plasma membrane"/>
    <property type="evidence" value="ECO:0007669"/>
    <property type="project" value="UniProtKB-SubCell"/>
</dbReference>
<feature type="transmembrane region" description="Helical" evidence="10">
    <location>
        <begin position="374"/>
        <end position="394"/>
    </location>
</feature>
<feature type="transmembrane region" description="Helical" evidence="10">
    <location>
        <begin position="277"/>
        <end position="297"/>
    </location>
</feature>
<evidence type="ECO:0000256" key="2">
    <source>
        <dbReference type="ARBA" id="ARBA00022448"/>
    </source>
</evidence>
<dbReference type="Gene3D" id="1.20.1530.20">
    <property type="match status" value="1"/>
</dbReference>
<dbReference type="Gene3D" id="3.30.70.1450">
    <property type="entry name" value="Regulator of K+ conductance, C-terminal domain"/>
    <property type="match status" value="1"/>
</dbReference>
<dbReference type="GO" id="GO:0015297">
    <property type="term" value="F:antiporter activity"/>
    <property type="evidence" value="ECO:0007669"/>
    <property type="project" value="UniProtKB-KW"/>
</dbReference>
<reference evidence="12" key="2">
    <citation type="journal article" date="2021" name="PeerJ">
        <title>Extensive microbial diversity within the chicken gut microbiome revealed by metagenomics and culture.</title>
        <authorList>
            <person name="Gilroy R."/>
            <person name="Ravi A."/>
            <person name="Getino M."/>
            <person name="Pursley I."/>
            <person name="Horton D.L."/>
            <person name="Alikhan N.F."/>
            <person name="Baker D."/>
            <person name="Gharbi K."/>
            <person name="Hall N."/>
            <person name="Watson M."/>
            <person name="Adriaenssens E.M."/>
            <person name="Foster-Nyarko E."/>
            <person name="Jarju S."/>
            <person name="Secka A."/>
            <person name="Antonio M."/>
            <person name="Oren A."/>
            <person name="Chaudhuri R.R."/>
            <person name="La Ragione R."/>
            <person name="Hildebrand F."/>
            <person name="Pallen M.J."/>
        </authorList>
    </citation>
    <scope>NUCLEOTIDE SEQUENCE</scope>
    <source>
        <strain evidence="12">15467</strain>
    </source>
</reference>
<dbReference type="PANTHER" id="PTHR32507:SF7">
    <property type="entry name" value="K(+)_H(+) ANTIPORTER NHAP2"/>
    <property type="match status" value="1"/>
</dbReference>
<dbReference type="InterPro" id="IPR006153">
    <property type="entry name" value="Cation/H_exchanger_TM"/>
</dbReference>
<feature type="transmembrane region" description="Helical" evidence="10">
    <location>
        <begin position="6"/>
        <end position="25"/>
    </location>
</feature>
<evidence type="ECO:0000256" key="10">
    <source>
        <dbReference type="SAM" id="Phobius"/>
    </source>
</evidence>
<organism evidence="12 13">
    <name type="scientific">Candidatus Egerieousia excrementavium</name>
    <dbReference type="NCBI Taxonomy" id="2840778"/>
    <lineage>
        <taxon>Bacteria</taxon>
        <taxon>Pseudomonadati</taxon>
        <taxon>Bacteroidota</taxon>
        <taxon>Bacteroidia</taxon>
        <taxon>Bacteroidales</taxon>
        <taxon>Candidatus Egerieousia</taxon>
    </lineage>
</organism>
<keyword evidence="8" id="KW-0406">Ion transport</keyword>
<keyword evidence="3" id="KW-0050">Antiport</keyword>
<dbReference type="NCBIfam" id="NF003716">
    <property type="entry name" value="PRK05326.1-3"/>
    <property type="match status" value="1"/>
</dbReference>
<comment type="caution">
    <text evidence="12">The sequence shown here is derived from an EMBL/GenBank/DDBJ whole genome shotgun (WGS) entry which is preliminary data.</text>
</comment>
<sequence>MNFDNIILVGAILIFVSIVVGKAGSRFGIPSLLLFLFVGMFFGTDGLGIEFNNAALTQFIGAVALTIILFSGGMDTQWSSVKPIWKQGFMLSTLGVLLTALITGIFIFWISGFSWTNIYMPLATSILLASTASSTDSASVFNILRSQNIRLKYNLKSTLEFESGSNDPMAYMLTIAFIQAASSSAAESNLPHIIASFLTQFIIGGAFGYLGGKGIVWVANKIDVQAESLYSLMIMSLALFLFSLTDLIGGNGYLAVYIAGMMVGNRKIVHKKAITKYFDGMTMLFQIVMFLILGLLVNPGQMIRILPVGIMISVFMILVARPLSVFISLLPFRKIRPKAKLFISWVGLRGAVPIIFATYPVVAGVEYSDQIFNIVFLITLISLTVQGMTIPYFARKLKLALPGKPRGIENFGLEIPEYINANLHEMTLLPAMMEKGNTLKEIALPEKTLVILIKRNDGYIVPNGSVELQPGDKLLLINQEENA</sequence>
<evidence type="ECO:0000313" key="13">
    <source>
        <dbReference type="Proteomes" id="UP000823635"/>
    </source>
</evidence>
<dbReference type="PROSITE" id="PS51202">
    <property type="entry name" value="RCK_C"/>
    <property type="match status" value="1"/>
</dbReference>
<feature type="transmembrane region" description="Helical" evidence="10">
    <location>
        <begin position="303"/>
        <end position="330"/>
    </location>
</feature>
<keyword evidence="5" id="KW-0633">Potassium transport</keyword>
<dbReference type="PANTHER" id="PTHR32507">
    <property type="entry name" value="NA(+)/H(+) ANTIPORTER 1"/>
    <property type="match status" value="1"/>
</dbReference>
<evidence type="ECO:0000256" key="6">
    <source>
        <dbReference type="ARBA" id="ARBA00022692"/>
    </source>
</evidence>
<keyword evidence="5" id="KW-0630">Potassium</keyword>
<dbReference type="NCBIfam" id="NF003715">
    <property type="entry name" value="PRK05326.1-2"/>
    <property type="match status" value="1"/>
</dbReference>
<dbReference type="EMBL" id="JADINB010000153">
    <property type="protein sequence ID" value="MBO8429699.1"/>
    <property type="molecule type" value="Genomic_DNA"/>
</dbReference>
<evidence type="ECO:0000256" key="8">
    <source>
        <dbReference type="ARBA" id="ARBA00023065"/>
    </source>
</evidence>
<feature type="transmembrane region" description="Helical" evidence="10">
    <location>
        <begin position="342"/>
        <end position="362"/>
    </location>
</feature>
<proteinExistence type="predicted"/>
<dbReference type="InterPro" id="IPR036721">
    <property type="entry name" value="RCK_C_sf"/>
</dbReference>
<dbReference type="AlphaFoldDB" id="A0A9D9DL05"/>
<evidence type="ECO:0000256" key="4">
    <source>
        <dbReference type="ARBA" id="ARBA00022475"/>
    </source>
</evidence>
<feature type="transmembrane region" description="Helical" evidence="10">
    <location>
        <begin position="55"/>
        <end position="76"/>
    </location>
</feature>